<dbReference type="GO" id="GO:0006886">
    <property type="term" value="P:intracellular protein transport"/>
    <property type="evidence" value="ECO:0007669"/>
    <property type="project" value="InterPro"/>
</dbReference>
<evidence type="ECO:0000256" key="13">
    <source>
        <dbReference type="ARBA" id="ARBA00037843"/>
    </source>
</evidence>
<evidence type="ECO:0000256" key="21">
    <source>
        <dbReference type="SAM" id="MobiDB-lite"/>
    </source>
</evidence>
<keyword evidence="4 19" id="KW-0813">Transport</keyword>
<accession>A0A498S491</accession>
<evidence type="ECO:0000313" key="23">
    <source>
        <dbReference type="Proteomes" id="UP000276991"/>
    </source>
</evidence>
<dbReference type="PROSITE" id="PS51422">
    <property type="entry name" value="SAR1"/>
    <property type="match status" value="1"/>
</dbReference>
<dbReference type="GO" id="GO:0046872">
    <property type="term" value="F:metal ion binding"/>
    <property type="evidence" value="ECO:0007669"/>
    <property type="project" value="UniProtKB-KW"/>
</dbReference>
<keyword evidence="20" id="KW-0175">Coiled coil</keyword>
<dbReference type="SMART" id="SM00178">
    <property type="entry name" value="SAR"/>
    <property type="match status" value="1"/>
</dbReference>
<dbReference type="Gene3D" id="3.40.50.300">
    <property type="entry name" value="P-loop containing nucleotide triphosphate hydrolases"/>
    <property type="match status" value="1"/>
</dbReference>
<dbReference type="AlphaFoldDB" id="A0A498S491"/>
<feature type="binding site" evidence="16">
    <location>
        <position position="33"/>
    </location>
    <ligand>
        <name>GTP</name>
        <dbReference type="ChEBI" id="CHEBI:37565"/>
    </ligand>
</feature>
<feature type="binding site" evidence="16">
    <location>
        <position position="131"/>
    </location>
    <ligand>
        <name>GTP</name>
        <dbReference type="ChEBI" id="CHEBI:37565"/>
    </ligand>
</feature>
<dbReference type="Gene3D" id="2.120.10.30">
    <property type="entry name" value="TolB, C-terminal domain"/>
    <property type="match status" value="1"/>
</dbReference>
<feature type="region of interest" description="Disordered" evidence="21">
    <location>
        <begin position="311"/>
        <end position="332"/>
    </location>
</feature>
<evidence type="ECO:0000256" key="7">
    <source>
        <dbReference type="ARBA" id="ARBA00022824"/>
    </source>
</evidence>
<comment type="similarity">
    <text evidence="2 19">Belongs to the small GTPase superfamily. SAR1 family.</text>
</comment>
<dbReference type="InterPro" id="IPR005225">
    <property type="entry name" value="Small_GTP-bd"/>
</dbReference>
<evidence type="ECO:0000256" key="8">
    <source>
        <dbReference type="ARBA" id="ARBA00022892"/>
    </source>
</evidence>
<evidence type="ECO:0000256" key="3">
    <source>
        <dbReference type="ARBA" id="ARBA00011984"/>
    </source>
</evidence>
<dbReference type="SUPFAM" id="SSF63829">
    <property type="entry name" value="Calcium-dependent phosphotriesterase"/>
    <property type="match status" value="1"/>
</dbReference>
<dbReference type="GO" id="GO:0016192">
    <property type="term" value="P:vesicle-mediated transport"/>
    <property type="evidence" value="ECO:0007669"/>
    <property type="project" value="UniProtKB-KW"/>
</dbReference>
<feature type="binding site" evidence="17">
    <location>
        <begin position="130"/>
        <end position="133"/>
    </location>
    <ligand>
        <name>GTP</name>
        <dbReference type="ChEBI" id="CHEBI:37565"/>
    </ligand>
</feature>
<keyword evidence="11 17" id="KW-0342">GTP-binding</keyword>
<dbReference type="InterPro" id="IPR006689">
    <property type="entry name" value="Small_GTPase_ARF/SAR"/>
</dbReference>
<evidence type="ECO:0000313" key="22">
    <source>
        <dbReference type="EMBL" id="VBB26400.1"/>
    </source>
</evidence>
<evidence type="ECO:0000256" key="17">
    <source>
        <dbReference type="PIRSR" id="PIRSR606689-1"/>
    </source>
</evidence>
<feature type="binding site" evidence="15">
    <location>
        <position position="30"/>
    </location>
    <ligand>
        <name>Mg(2+)</name>
        <dbReference type="ChEBI" id="CHEBI:18420"/>
    </ligand>
</feature>
<feature type="binding site" evidence="17">
    <location>
        <begin position="28"/>
        <end position="35"/>
    </location>
    <ligand>
        <name>GTP</name>
        <dbReference type="ChEBI" id="CHEBI:37565"/>
    </ligand>
</feature>
<feature type="binding site" evidence="16">
    <location>
        <position position="34"/>
    </location>
    <ligand>
        <name>GTP</name>
        <dbReference type="ChEBI" id="CHEBI:37565"/>
    </ligand>
</feature>
<sequence>MSWLWDWVSGMLNYLGLTKKNGKLVFLGLDNAGKTTLLHMLKDDRMAQHVPTLHPTSEELSLGGIRFTTFDLGGHEQARRVWKDYFPAVDAIVFLVDCADVERIAESRRELESLLSDEQVASCPLLILGNKIDKPNALGEDQLKWHLGISNLTTGKMVVAIFRLDIARYAFLNDLCGKIRNAADGNISSEIAVQFFDGKEKKVSVEFFNENNKQSGNSISNEEFDITEYEKKLHDNAKQTMDLIGDLCNRSEQITGQQKETLLRLEEEQQEWRKIAEKMEEVTKQNEQLIISKQELASNVIRLTVEARTTSDRTQCKSRKKRNEPERQIGKKSISSTDKIVVTDQDNGLLLFSVQYGLIKKVCSSEWKWPQSAIYTSDNKILVSVMVKDESGNKTIWKRNLMKFDEELEFVSRIEGPKWIENETVLTTIDVITELLVVEQKRGYIWLFSIRESTICYRSMIAAVEKPGALCIDDKNQLFIHDIGQSKIRLLEPRTFEPIQDIALTSKNLTAITAYQGLLVAVYCVDHIIHFHRYSVPDKKSFK</sequence>
<feature type="binding site" evidence="17">
    <location>
        <position position="74"/>
    </location>
    <ligand>
        <name>GTP</name>
        <dbReference type="ChEBI" id="CHEBI:37565"/>
    </ligand>
</feature>
<keyword evidence="8 19" id="KW-0931">ER-Golgi transport</keyword>
<feature type="binding site" evidence="16">
    <location>
        <position position="133"/>
    </location>
    <ligand>
        <name>GTP</name>
        <dbReference type="ChEBI" id="CHEBI:37565"/>
    </ligand>
</feature>
<evidence type="ECO:0000256" key="15">
    <source>
        <dbReference type="PIRSR" id="PIRSR606687-1"/>
    </source>
</evidence>
<feature type="binding site" evidence="16">
    <location>
        <position position="31"/>
    </location>
    <ligand>
        <name>GTP</name>
        <dbReference type="ChEBI" id="CHEBI:37565"/>
    </ligand>
</feature>
<feature type="binding site" evidence="18">
    <location>
        <position position="52"/>
    </location>
    <ligand>
        <name>Mg(2+)</name>
        <dbReference type="ChEBI" id="CHEBI:18420"/>
    </ligand>
</feature>
<dbReference type="PRINTS" id="PR00328">
    <property type="entry name" value="SAR1GTPBP"/>
</dbReference>
<keyword evidence="12" id="KW-0472">Membrane</keyword>
<feature type="binding site" evidence="18">
    <location>
        <position position="35"/>
    </location>
    <ligand>
        <name>Mg(2+)</name>
        <dbReference type="ChEBI" id="CHEBI:18420"/>
    </ligand>
</feature>
<evidence type="ECO:0000256" key="2">
    <source>
        <dbReference type="ARBA" id="ARBA00007507"/>
    </source>
</evidence>
<dbReference type="EC" id="3.6.5.2" evidence="3"/>
<keyword evidence="7 19" id="KW-0256">Endoplasmic reticulum</keyword>
<evidence type="ECO:0000256" key="6">
    <source>
        <dbReference type="ARBA" id="ARBA00022801"/>
    </source>
</evidence>
<dbReference type="Proteomes" id="UP000276991">
    <property type="component" value="Unassembled WGS sequence"/>
</dbReference>
<dbReference type="PROSITE" id="PS51417">
    <property type="entry name" value="ARF"/>
    <property type="match status" value="1"/>
</dbReference>
<gene>
    <name evidence="22" type="ORF">NAV_LOCUS1230</name>
</gene>
<comment type="catalytic activity">
    <reaction evidence="14">
        <text>GTP + H2O = GDP + phosphate + H(+)</text>
        <dbReference type="Rhea" id="RHEA:19669"/>
        <dbReference type="ChEBI" id="CHEBI:15377"/>
        <dbReference type="ChEBI" id="CHEBI:15378"/>
        <dbReference type="ChEBI" id="CHEBI:37565"/>
        <dbReference type="ChEBI" id="CHEBI:43474"/>
        <dbReference type="ChEBI" id="CHEBI:58189"/>
        <dbReference type="EC" id="3.6.5.2"/>
    </reaction>
    <physiologicalReaction direction="left-to-right" evidence="14">
        <dbReference type="Rhea" id="RHEA:19670"/>
    </physiologicalReaction>
</comment>
<reference evidence="22 23" key="1">
    <citation type="submission" date="2018-08" db="EMBL/GenBank/DDBJ databases">
        <authorList>
            <person name="Laetsch R D."/>
            <person name="Stevens L."/>
            <person name="Kumar S."/>
            <person name="Blaxter L. M."/>
        </authorList>
    </citation>
    <scope>NUCLEOTIDE SEQUENCE [LARGE SCALE GENOMIC DNA]</scope>
</reference>
<dbReference type="OrthoDB" id="15478at2759"/>
<evidence type="ECO:0000256" key="12">
    <source>
        <dbReference type="ARBA" id="ARBA00023136"/>
    </source>
</evidence>
<keyword evidence="10 19" id="KW-0333">Golgi apparatus</keyword>
<dbReference type="NCBIfam" id="TIGR00231">
    <property type="entry name" value="small_GTP"/>
    <property type="match status" value="1"/>
</dbReference>
<evidence type="ECO:0000256" key="19">
    <source>
        <dbReference type="RuleBase" id="RU003926"/>
    </source>
</evidence>
<evidence type="ECO:0000256" key="14">
    <source>
        <dbReference type="ARBA" id="ARBA00047660"/>
    </source>
</evidence>
<dbReference type="GO" id="GO:0032580">
    <property type="term" value="C:Golgi cisterna membrane"/>
    <property type="evidence" value="ECO:0007669"/>
    <property type="project" value="UniProtKB-SubCell"/>
</dbReference>
<keyword evidence="15" id="KW-0479">Metal-binding</keyword>
<keyword evidence="5 16" id="KW-0547">Nucleotide-binding</keyword>
<evidence type="ECO:0000256" key="10">
    <source>
        <dbReference type="ARBA" id="ARBA00023034"/>
    </source>
</evidence>
<evidence type="ECO:0000256" key="5">
    <source>
        <dbReference type="ARBA" id="ARBA00022741"/>
    </source>
</evidence>
<dbReference type="PANTHER" id="PTHR45684">
    <property type="entry name" value="RE74312P"/>
    <property type="match status" value="1"/>
</dbReference>
<dbReference type="EMBL" id="UPTC01000101">
    <property type="protein sequence ID" value="VBB26400.1"/>
    <property type="molecule type" value="Genomic_DNA"/>
</dbReference>
<dbReference type="InterPro" id="IPR006687">
    <property type="entry name" value="Small_GTPase_SAR1"/>
</dbReference>
<dbReference type="FunFam" id="3.40.50.300:FF:000161">
    <property type="entry name" value="Small COPII coat GTPase"/>
    <property type="match status" value="1"/>
</dbReference>
<keyword evidence="6" id="KW-0378">Hydrolase</keyword>
<evidence type="ECO:0000256" key="20">
    <source>
        <dbReference type="SAM" id="Coils"/>
    </source>
</evidence>
<name>A0A498S491_ACAVI</name>
<keyword evidence="9 19" id="KW-0653">Protein transport</keyword>
<feature type="binding site" evidence="16">
    <location>
        <position position="35"/>
    </location>
    <ligand>
        <name>GTP</name>
        <dbReference type="ChEBI" id="CHEBI:37565"/>
    </ligand>
</feature>
<dbReference type="GO" id="GO:0005525">
    <property type="term" value="F:GTP binding"/>
    <property type="evidence" value="ECO:0007669"/>
    <property type="project" value="UniProtKB-KW"/>
</dbReference>
<feature type="binding site" evidence="16">
    <location>
        <position position="130"/>
    </location>
    <ligand>
        <name>GTP</name>
        <dbReference type="ChEBI" id="CHEBI:37565"/>
    </ligand>
</feature>
<dbReference type="SMART" id="SM00177">
    <property type="entry name" value="ARF"/>
    <property type="match status" value="1"/>
</dbReference>
<feature type="binding site" evidence="16">
    <location>
        <position position="36"/>
    </location>
    <ligand>
        <name>GTP</name>
        <dbReference type="ChEBI" id="CHEBI:37565"/>
    </ligand>
</feature>
<dbReference type="InterPro" id="IPR027417">
    <property type="entry name" value="P-loop_NTPase"/>
</dbReference>
<dbReference type="GO" id="GO:0003925">
    <property type="term" value="F:G protein activity"/>
    <property type="evidence" value="ECO:0007669"/>
    <property type="project" value="UniProtKB-EC"/>
</dbReference>
<evidence type="ECO:0000256" key="18">
    <source>
        <dbReference type="PIRSR" id="PIRSR606689-2"/>
    </source>
</evidence>
<evidence type="ECO:0000256" key="16">
    <source>
        <dbReference type="PIRSR" id="PIRSR606687-2"/>
    </source>
</evidence>
<evidence type="ECO:0000256" key="9">
    <source>
        <dbReference type="ARBA" id="ARBA00022927"/>
    </source>
</evidence>
<dbReference type="GO" id="GO:0005789">
    <property type="term" value="C:endoplasmic reticulum membrane"/>
    <property type="evidence" value="ECO:0007669"/>
    <property type="project" value="UniProtKB-SubCell"/>
</dbReference>
<evidence type="ECO:0000256" key="4">
    <source>
        <dbReference type="ARBA" id="ARBA00022448"/>
    </source>
</evidence>
<dbReference type="Pfam" id="PF00025">
    <property type="entry name" value="Arf"/>
    <property type="match status" value="1"/>
</dbReference>
<feature type="coiled-coil region" evidence="20">
    <location>
        <begin position="262"/>
        <end position="299"/>
    </location>
</feature>
<proteinExistence type="inferred from homology"/>
<evidence type="ECO:0000256" key="1">
    <source>
        <dbReference type="ARBA" id="ARBA00004406"/>
    </source>
</evidence>
<dbReference type="SUPFAM" id="SSF52540">
    <property type="entry name" value="P-loop containing nucleoside triphosphate hydrolases"/>
    <property type="match status" value="1"/>
</dbReference>
<keyword evidence="15" id="KW-0460">Magnesium</keyword>
<organism evidence="22 23">
    <name type="scientific">Acanthocheilonema viteae</name>
    <name type="common">Filarial nematode worm</name>
    <name type="synonym">Dipetalonema viteae</name>
    <dbReference type="NCBI Taxonomy" id="6277"/>
    <lineage>
        <taxon>Eukaryota</taxon>
        <taxon>Metazoa</taxon>
        <taxon>Ecdysozoa</taxon>
        <taxon>Nematoda</taxon>
        <taxon>Chromadorea</taxon>
        <taxon>Rhabditida</taxon>
        <taxon>Spirurina</taxon>
        <taxon>Spiruromorpha</taxon>
        <taxon>Filarioidea</taxon>
        <taxon>Onchocercidae</taxon>
        <taxon>Acanthocheilonema</taxon>
    </lineage>
</organism>
<keyword evidence="23" id="KW-1185">Reference proteome</keyword>
<dbReference type="STRING" id="6277.A0A498S491"/>
<protein>
    <recommendedName>
        <fullName evidence="3">small monomeric GTPase</fullName>
        <ecNumber evidence="3">3.6.5.2</ecNumber>
    </recommendedName>
</protein>
<dbReference type="InterPro" id="IPR011042">
    <property type="entry name" value="6-blade_b-propeller_TolB-like"/>
</dbReference>
<dbReference type="CDD" id="cd00879">
    <property type="entry name" value="Sar1"/>
    <property type="match status" value="1"/>
</dbReference>
<evidence type="ECO:0000256" key="11">
    <source>
        <dbReference type="ARBA" id="ARBA00023134"/>
    </source>
</evidence>
<comment type="subcellular location">
    <subcellularLocation>
        <location evidence="1">Endoplasmic reticulum membrane</location>
        <topology evidence="1">Peripheral membrane protein</topology>
    </subcellularLocation>
    <subcellularLocation>
        <location evidence="13">Golgi apparatus</location>
        <location evidence="13">Golgi stack membrane</location>
        <topology evidence="13">Peripheral membrane protein</topology>
    </subcellularLocation>
</comment>